<evidence type="ECO:0000313" key="3">
    <source>
        <dbReference type="Proteomes" id="UP000646244"/>
    </source>
</evidence>
<proteinExistence type="predicted"/>
<feature type="region of interest" description="Disordered" evidence="1">
    <location>
        <begin position="1"/>
        <end position="47"/>
    </location>
</feature>
<name>A0A918WRP4_STRCJ</name>
<comment type="caution">
    <text evidence="2">The sequence shown here is derived from an EMBL/GenBank/DDBJ whole genome shotgun (WGS) entry which is preliminary data.</text>
</comment>
<evidence type="ECO:0000256" key="1">
    <source>
        <dbReference type="SAM" id="MobiDB-lite"/>
    </source>
</evidence>
<gene>
    <name evidence="2" type="ORF">GCM10010507_62190</name>
</gene>
<dbReference type="EMBL" id="BMVB01000046">
    <property type="protein sequence ID" value="GHC74337.1"/>
    <property type="molecule type" value="Genomic_DNA"/>
</dbReference>
<accession>A0A918WRP4</accession>
<reference evidence="2" key="1">
    <citation type="journal article" date="2014" name="Int. J. Syst. Evol. Microbiol.">
        <title>Complete genome sequence of Corynebacterium casei LMG S-19264T (=DSM 44701T), isolated from a smear-ripened cheese.</title>
        <authorList>
            <consortium name="US DOE Joint Genome Institute (JGI-PGF)"/>
            <person name="Walter F."/>
            <person name="Albersmeier A."/>
            <person name="Kalinowski J."/>
            <person name="Ruckert C."/>
        </authorList>
    </citation>
    <scope>NUCLEOTIDE SEQUENCE</scope>
    <source>
        <strain evidence="2">JCM 4633</strain>
    </source>
</reference>
<dbReference type="Proteomes" id="UP000646244">
    <property type="component" value="Unassembled WGS sequence"/>
</dbReference>
<feature type="compositionally biased region" description="Low complexity" evidence="1">
    <location>
        <begin position="32"/>
        <end position="47"/>
    </location>
</feature>
<sequence>MKAVLSEATATAAVPAGQPEPLTATTSITTLPGGAPPSAAADGENEAATSTTAALLTITGLSMEILPLLCGRTPRATCHHRIRDMYRSG</sequence>
<dbReference type="AlphaFoldDB" id="A0A918WRP4"/>
<organism evidence="2 3">
    <name type="scientific">Streptomyces cinnamoneus</name>
    <name type="common">Streptoverticillium cinnamoneum</name>
    <dbReference type="NCBI Taxonomy" id="53446"/>
    <lineage>
        <taxon>Bacteria</taxon>
        <taxon>Bacillati</taxon>
        <taxon>Actinomycetota</taxon>
        <taxon>Actinomycetes</taxon>
        <taxon>Kitasatosporales</taxon>
        <taxon>Streptomycetaceae</taxon>
        <taxon>Streptomyces</taxon>
        <taxon>Streptomyces cinnamoneus group</taxon>
    </lineage>
</organism>
<protein>
    <submittedName>
        <fullName evidence="2">Uncharacterized protein</fullName>
    </submittedName>
</protein>
<reference evidence="2" key="2">
    <citation type="submission" date="2020-09" db="EMBL/GenBank/DDBJ databases">
        <authorList>
            <person name="Sun Q."/>
            <person name="Ohkuma M."/>
        </authorList>
    </citation>
    <scope>NUCLEOTIDE SEQUENCE</scope>
    <source>
        <strain evidence="2">JCM 4633</strain>
    </source>
</reference>
<evidence type="ECO:0000313" key="2">
    <source>
        <dbReference type="EMBL" id="GHC74337.1"/>
    </source>
</evidence>